<dbReference type="Gene3D" id="3.40.1520.20">
    <property type="match status" value="2"/>
</dbReference>
<keyword evidence="2 4" id="KW-0472">Membrane</keyword>
<dbReference type="SUPFAM" id="SSF103088">
    <property type="entry name" value="OmpA-like"/>
    <property type="match status" value="1"/>
</dbReference>
<dbReference type="STRING" id="282683.SAMN04488105_102378"/>
<feature type="compositionally biased region" description="Basic and acidic residues" evidence="5">
    <location>
        <begin position="602"/>
        <end position="613"/>
    </location>
</feature>
<dbReference type="GO" id="GO:0009279">
    <property type="term" value="C:cell outer membrane"/>
    <property type="evidence" value="ECO:0007669"/>
    <property type="project" value="UniProtKB-SubCell"/>
</dbReference>
<evidence type="ECO:0000256" key="5">
    <source>
        <dbReference type="SAM" id="MobiDB-lite"/>
    </source>
</evidence>
<dbReference type="Gene3D" id="3.30.1330.60">
    <property type="entry name" value="OmpA-like domain"/>
    <property type="match status" value="1"/>
</dbReference>
<feature type="domain" description="OmpA-like" evidence="6">
    <location>
        <begin position="487"/>
        <end position="604"/>
    </location>
</feature>
<keyword evidence="3" id="KW-0998">Cell outer membrane</keyword>
<dbReference type="InterPro" id="IPR050330">
    <property type="entry name" value="Bact_OuterMem_StrucFunc"/>
</dbReference>
<name>A0A1G7BTD2_9RHOB</name>
<dbReference type="EMBL" id="FNAV01000002">
    <property type="protein sequence ID" value="SDE30368.1"/>
    <property type="molecule type" value="Genomic_DNA"/>
</dbReference>
<dbReference type="AlphaFoldDB" id="A0A1G7BTD2"/>
<dbReference type="OrthoDB" id="5525824at2"/>
<organism evidence="7 8">
    <name type="scientific">Salipiger thiooxidans</name>
    <dbReference type="NCBI Taxonomy" id="282683"/>
    <lineage>
        <taxon>Bacteria</taxon>
        <taxon>Pseudomonadati</taxon>
        <taxon>Pseudomonadota</taxon>
        <taxon>Alphaproteobacteria</taxon>
        <taxon>Rhodobacterales</taxon>
        <taxon>Roseobacteraceae</taxon>
        <taxon>Salipiger</taxon>
    </lineage>
</organism>
<dbReference type="PROSITE" id="PS51123">
    <property type="entry name" value="OMPA_2"/>
    <property type="match status" value="1"/>
</dbReference>
<dbReference type="CDD" id="cd07185">
    <property type="entry name" value="OmpA_C-like"/>
    <property type="match status" value="1"/>
</dbReference>
<feature type="region of interest" description="Disordered" evidence="5">
    <location>
        <begin position="602"/>
        <end position="649"/>
    </location>
</feature>
<evidence type="ECO:0000256" key="1">
    <source>
        <dbReference type="ARBA" id="ARBA00004442"/>
    </source>
</evidence>
<protein>
    <submittedName>
        <fullName evidence="7">OmpA-OmpF porin, OOP family</fullName>
    </submittedName>
</protein>
<dbReference type="Pfam" id="PF00691">
    <property type="entry name" value="OmpA"/>
    <property type="match status" value="1"/>
</dbReference>
<evidence type="ECO:0000256" key="2">
    <source>
        <dbReference type="ARBA" id="ARBA00023136"/>
    </source>
</evidence>
<dbReference type="InterPro" id="IPR006665">
    <property type="entry name" value="OmpA-like"/>
</dbReference>
<dbReference type="RefSeq" id="WP_089955688.1">
    <property type="nucleotide sequence ID" value="NZ_FNAV01000002.1"/>
</dbReference>
<comment type="subcellular location">
    <subcellularLocation>
        <location evidence="1">Cell outer membrane</location>
    </subcellularLocation>
</comment>
<reference evidence="8" key="1">
    <citation type="submission" date="2016-10" db="EMBL/GenBank/DDBJ databases">
        <authorList>
            <person name="Varghese N."/>
            <person name="Submissions S."/>
        </authorList>
    </citation>
    <scope>NUCLEOTIDE SEQUENCE [LARGE SCALE GENOMIC DNA]</scope>
    <source>
        <strain evidence="8">DSM 10146</strain>
    </source>
</reference>
<gene>
    <name evidence="7" type="ORF">SAMN04488105_102378</name>
</gene>
<feature type="compositionally biased region" description="Acidic residues" evidence="5">
    <location>
        <begin position="614"/>
        <end position="649"/>
    </location>
</feature>
<dbReference type="InterPro" id="IPR006664">
    <property type="entry name" value="OMP_bac"/>
</dbReference>
<evidence type="ECO:0000259" key="6">
    <source>
        <dbReference type="PROSITE" id="PS51123"/>
    </source>
</evidence>
<dbReference type="PRINTS" id="PR01021">
    <property type="entry name" value="OMPADOMAIN"/>
</dbReference>
<dbReference type="InterPro" id="IPR036737">
    <property type="entry name" value="OmpA-like_sf"/>
</dbReference>
<evidence type="ECO:0000313" key="8">
    <source>
        <dbReference type="Proteomes" id="UP000198994"/>
    </source>
</evidence>
<evidence type="ECO:0000256" key="3">
    <source>
        <dbReference type="ARBA" id="ARBA00023237"/>
    </source>
</evidence>
<dbReference type="PANTHER" id="PTHR30329">
    <property type="entry name" value="STATOR ELEMENT OF FLAGELLAR MOTOR COMPLEX"/>
    <property type="match status" value="1"/>
</dbReference>
<dbReference type="PANTHER" id="PTHR30329:SF21">
    <property type="entry name" value="LIPOPROTEIN YIAD-RELATED"/>
    <property type="match status" value="1"/>
</dbReference>
<dbReference type="Proteomes" id="UP000198994">
    <property type="component" value="Unassembled WGS sequence"/>
</dbReference>
<proteinExistence type="predicted"/>
<evidence type="ECO:0000313" key="7">
    <source>
        <dbReference type="EMBL" id="SDE30368.1"/>
    </source>
</evidence>
<evidence type="ECO:0000256" key="4">
    <source>
        <dbReference type="PROSITE-ProRule" id="PRU00473"/>
    </source>
</evidence>
<sequence>MRLSKIAIPATALIAAAMLCILAAVVALNMVEESSRTSVKDALSQGELDWAEVDVNGLQVFLIGEAPDEAQRFRAVTLAGTAVDSARVIDQMLVAEAADIQPPQFSVEILRNDDGISVIGLLPDTADREDMIERFNAIAGSNGEVSDLLEVADFPAPDGWNEAMSFALRSLRDLPRSKVSISAGAVAIKAMTDSEDAKRRLRTEFERRRPDGLELTLDLSAPRPVITPFTLRFLIDEQGAHFDACSADTEAARDRILDAARAAGVSAAASCRLGLGVPTRRWADAAVLAIKAVQELGGGSVTFSNADVALLAPEGTEQGLFDRVVGELESALPEVFALKAVLPEIPEASDQGPPEFTATLSPEGSVQLRGRVHSEIARQTADSFARARFGSDAVYTAARVDPDLPANWSARVLAGLEALGELSNGVVRVTPDLVTVSGNTGSTDANAEISGLLADKLGQGAEFEINVLYQEKLDPTLGIPTPDECEAQIVEIVGDRKINFEPGSANLDASAKDVMDDIAELLKLCGDIPLEIQGHTDSQGRESMNQQLSQDRAQAVLDALRNRRVLTASYRVRGYGEEQPIADNKTEEGREANRRIEFRLIRPEPTEEVKTTLEELEEGAQDGDTEAAQEGDGDADASDAEDGAEGATE</sequence>
<accession>A0A1G7BTD2</accession>
<keyword evidence="8" id="KW-1185">Reference proteome</keyword>